<keyword evidence="2" id="KW-1185">Reference proteome</keyword>
<evidence type="ECO:0000313" key="2">
    <source>
        <dbReference type="Proteomes" id="UP000318946"/>
    </source>
</evidence>
<sequence length="70" mass="7758">MNGSGVYTYDANGNMTENALTGFGISYNLLNLPENLQDHWGSGKYRIVIRILQTGRKRPLAITKITVIGM</sequence>
<organism evidence="1 2">
    <name type="scientific">Alistipes communis</name>
    <dbReference type="NCBI Taxonomy" id="2585118"/>
    <lineage>
        <taxon>Bacteria</taxon>
        <taxon>Pseudomonadati</taxon>
        <taxon>Bacteroidota</taxon>
        <taxon>Bacteroidia</taxon>
        <taxon>Bacteroidales</taxon>
        <taxon>Rikenellaceae</taxon>
        <taxon>Alistipes</taxon>
    </lineage>
</organism>
<proteinExistence type="predicted"/>
<name>A0A4Y1WX91_9BACT</name>
<accession>A0A4Y1WX91</accession>
<evidence type="ECO:0000313" key="1">
    <source>
        <dbReference type="EMBL" id="BBL04849.1"/>
    </source>
</evidence>
<dbReference type="EMBL" id="AP019735">
    <property type="protein sequence ID" value="BBL04849.1"/>
    <property type="molecule type" value="Genomic_DNA"/>
</dbReference>
<dbReference type="Proteomes" id="UP000318946">
    <property type="component" value="Chromosome"/>
</dbReference>
<gene>
    <name evidence="1" type="ORF">A5CBH24_21620</name>
</gene>
<reference evidence="2" key="1">
    <citation type="submission" date="2019-06" db="EMBL/GenBank/DDBJ databases">
        <title>Alistipes onderdonkii subsp. vulgaris subsp. nov., Alistipes dispar sp. nov. and Alistipes communis sp. nov., isolated from human faeces, and creation of Alistipes onderdonkii subsp. onderdonkii subsp. nov.</title>
        <authorList>
            <person name="Sakamoto M."/>
            <person name="Ikeyama N."/>
            <person name="Ogata Y."/>
            <person name="Suda W."/>
            <person name="Iino T."/>
            <person name="Hattori M."/>
            <person name="Ohkuma M."/>
        </authorList>
    </citation>
    <scope>NUCLEOTIDE SEQUENCE [LARGE SCALE GENOMIC DNA]</scope>
    <source>
        <strain evidence="2">5CBH24</strain>
    </source>
</reference>
<protein>
    <submittedName>
        <fullName evidence="1">Uncharacterized protein</fullName>
    </submittedName>
</protein>
<dbReference type="KEGG" id="acou:A5CBH24_21620"/>
<dbReference type="AlphaFoldDB" id="A0A4Y1WX91"/>